<organism evidence="6 7">
    <name type="scientific">Mycoemilia scoparia</name>
    <dbReference type="NCBI Taxonomy" id="417184"/>
    <lineage>
        <taxon>Eukaryota</taxon>
        <taxon>Fungi</taxon>
        <taxon>Fungi incertae sedis</taxon>
        <taxon>Zoopagomycota</taxon>
        <taxon>Kickxellomycotina</taxon>
        <taxon>Kickxellomycetes</taxon>
        <taxon>Kickxellales</taxon>
        <taxon>Kickxellaceae</taxon>
        <taxon>Mycoemilia</taxon>
    </lineage>
</organism>
<comment type="subcellular location">
    <subcellularLocation>
        <location evidence="1">Cytoplasm</location>
    </subcellularLocation>
</comment>
<evidence type="ECO:0000259" key="5">
    <source>
        <dbReference type="Pfam" id="PF17187"/>
    </source>
</evidence>
<accession>A0A9W7ZSZ4</accession>
<evidence type="ECO:0000313" key="7">
    <source>
        <dbReference type="Proteomes" id="UP001150538"/>
    </source>
</evidence>
<keyword evidence="7" id="KW-1185">Reference proteome</keyword>
<dbReference type="InterPro" id="IPR013931">
    <property type="entry name" value="Svf1-like_N"/>
</dbReference>
<dbReference type="Pfam" id="PF08622">
    <property type="entry name" value="Svf1"/>
    <property type="match status" value="1"/>
</dbReference>
<dbReference type="AlphaFoldDB" id="A0A9W7ZSZ4"/>
<name>A0A9W7ZSZ4_9FUNG</name>
<feature type="domain" description="Svf1-like N-terminal" evidence="4">
    <location>
        <begin position="36"/>
        <end position="185"/>
    </location>
</feature>
<protein>
    <submittedName>
        <fullName evidence="6">Cell survival pathways protein</fullName>
    </submittedName>
</protein>
<evidence type="ECO:0000256" key="1">
    <source>
        <dbReference type="ARBA" id="ARBA00004496"/>
    </source>
</evidence>
<dbReference type="PANTHER" id="PTHR47107">
    <property type="entry name" value="SVF1-LIKE PROTEIN YDR222W-RELATED"/>
    <property type="match status" value="1"/>
</dbReference>
<evidence type="ECO:0000259" key="4">
    <source>
        <dbReference type="Pfam" id="PF08622"/>
    </source>
</evidence>
<evidence type="ECO:0000256" key="3">
    <source>
        <dbReference type="ARBA" id="ARBA00022490"/>
    </source>
</evidence>
<comment type="similarity">
    <text evidence="2">Belongs to the SVF1 family.</text>
</comment>
<sequence length="356" mass="40188">MSKTIPASQRVPEGVPTANTTTHEDFVWSCKSTGSETQTLYFRFNSGIWGFIQIAWGYIAVSPTIQSNAMFYVPGDGNAFETHNGHKLKIAKDGVSSDVHGVSMKWDENMEKLIVDYTIGKKYNIKGHFVFERTDHGFKIGDGKNIVGPGTVQHSFYPCGKVKANMIIKGKPYEETGTGFYIHAMSADIMPYNVGQEWSFTDFVSDDKANPTTFQLLQYITPARFGGTLCTQAGLQIDGKNYAVFWDNNVKLEDNVKDNKSGYQIPKQIIYEANGEILKDKKKIKVTMDCRPDVFLQRIDVLYELPYFVKIAVQTLITNPFIFQWLELKSTMKIEVEGEPEKVLTGSSFHELTLMK</sequence>
<dbReference type="SUPFAM" id="SSF159245">
    <property type="entry name" value="AttH-like"/>
    <property type="match status" value="1"/>
</dbReference>
<dbReference type="Pfam" id="PF17187">
    <property type="entry name" value="Svf1_C"/>
    <property type="match status" value="1"/>
</dbReference>
<dbReference type="Proteomes" id="UP001150538">
    <property type="component" value="Unassembled WGS sequence"/>
</dbReference>
<feature type="domain" description="Svf1-like C-terminal" evidence="5">
    <location>
        <begin position="191"/>
        <end position="354"/>
    </location>
</feature>
<proteinExistence type="inferred from homology"/>
<evidence type="ECO:0000313" key="6">
    <source>
        <dbReference type="EMBL" id="KAJ1912796.1"/>
    </source>
</evidence>
<dbReference type="PANTHER" id="PTHR47107:SF1">
    <property type="entry name" value="CERAMIDE-BINDING PROTEIN SVF1-RELATED"/>
    <property type="match status" value="1"/>
</dbReference>
<dbReference type="GO" id="GO:0005737">
    <property type="term" value="C:cytoplasm"/>
    <property type="evidence" value="ECO:0007669"/>
    <property type="project" value="UniProtKB-SubCell"/>
</dbReference>
<gene>
    <name evidence="6" type="primary">SVF1</name>
    <name evidence="6" type="ORF">H4219_005465</name>
</gene>
<dbReference type="InterPro" id="IPR051385">
    <property type="entry name" value="Ceramide-binding_SVF1"/>
</dbReference>
<evidence type="ECO:0000256" key="2">
    <source>
        <dbReference type="ARBA" id="ARBA00009069"/>
    </source>
</evidence>
<dbReference type="GO" id="GO:0006979">
    <property type="term" value="P:response to oxidative stress"/>
    <property type="evidence" value="ECO:0007669"/>
    <property type="project" value="InterPro"/>
</dbReference>
<comment type="caution">
    <text evidence="6">The sequence shown here is derived from an EMBL/GenBank/DDBJ whole genome shotgun (WGS) entry which is preliminary data.</text>
</comment>
<keyword evidence="3" id="KW-0963">Cytoplasm</keyword>
<dbReference type="InterPro" id="IPR033394">
    <property type="entry name" value="Svf1-like_C"/>
</dbReference>
<dbReference type="OrthoDB" id="2590239at2759"/>
<reference evidence="6" key="1">
    <citation type="submission" date="2022-07" db="EMBL/GenBank/DDBJ databases">
        <title>Phylogenomic reconstructions and comparative analyses of Kickxellomycotina fungi.</title>
        <authorList>
            <person name="Reynolds N.K."/>
            <person name="Stajich J.E."/>
            <person name="Barry K."/>
            <person name="Grigoriev I.V."/>
            <person name="Crous P."/>
            <person name="Smith M.E."/>
        </authorList>
    </citation>
    <scope>NUCLEOTIDE SEQUENCE</scope>
    <source>
        <strain evidence="6">NBRC 100468</strain>
    </source>
</reference>
<dbReference type="EMBL" id="JANBPU010000311">
    <property type="protein sequence ID" value="KAJ1912796.1"/>
    <property type="molecule type" value="Genomic_DNA"/>
</dbReference>